<organism evidence="9 10">
    <name type="scientific">Cottoperca gobio</name>
    <name type="common">Frogmouth</name>
    <name type="synonym">Aphritis gobio</name>
    <dbReference type="NCBI Taxonomy" id="56716"/>
    <lineage>
        <taxon>Eukaryota</taxon>
        <taxon>Metazoa</taxon>
        <taxon>Chordata</taxon>
        <taxon>Craniata</taxon>
        <taxon>Vertebrata</taxon>
        <taxon>Euteleostomi</taxon>
        <taxon>Actinopterygii</taxon>
        <taxon>Neopterygii</taxon>
        <taxon>Teleostei</taxon>
        <taxon>Neoteleostei</taxon>
        <taxon>Acanthomorphata</taxon>
        <taxon>Eupercaria</taxon>
        <taxon>Perciformes</taxon>
        <taxon>Notothenioidei</taxon>
        <taxon>Bovichtidae</taxon>
        <taxon>Cottoperca</taxon>
    </lineage>
</organism>
<dbReference type="InterPro" id="IPR014720">
    <property type="entry name" value="dsRBD_dom"/>
</dbReference>
<evidence type="ECO:0000256" key="6">
    <source>
        <dbReference type="SAM" id="MobiDB-lite"/>
    </source>
</evidence>
<dbReference type="InterPro" id="IPR049401">
    <property type="entry name" value="DZF_dom_N"/>
</dbReference>
<dbReference type="Proteomes" id="UP000504630">
    <property type="component" value="Chromosome 9"/>
</dbReference>
<dbReference type="AlphaFoldDB" id="A0A6J2QD97"/>
<dbReference type="SMART" id="SM00358">
    <property type="entry name" value="DSRM"/>
    <property type="match status" value="2"/>
</dbReference>
<feature type="region of interest" description="Disordered" evidence="6">
    <location>
        <begin position="611"/>
        <end position="632"/>
    </location>
</feature>
<dbReference type="InterPro" id="IPR043519">
    <property type="entry name" value="NT_sf"/>
</dbReference>
<evidence type="ECO:0000256" key="5">
    <source>
        <dbReference type="PROSITE-ProRule" id="PRU00266"/>
    </source>
</evidence>
<dbReference type="InterPro" id="IPR006561">
    <property type="entry name" value="DZF_dom"/>
</dbReference>
<dbReference type="Gene3D" id="1.10.1410.40">
    <property type="match status" value="1"/>
</dbReference>
<dbReference type="InParanoid" id="A0A6J2QD97"/>
<feature type="compositionally biased region" description="Basic and acidic residues" evidence="6">
    <location>
        <begin position="66"/>
        <end position="79"/>
    </location>
</feature>
<dbReference type="GO" id="GO:0003725">
    <property type="term" value="F:double-stranded RNA binding"/>
    <property type="evidence" value="ECO:0007669"/>
    <property type="project" value="TreeGrafter"/>
</dbReference>
<feature type="domain" description="DRBM" evidence="7">
    <location>
        <begin position="424"/>
        <end position="490"/>
    </location>
</feature>
<dbReference type="SUPFAM" id="SSF54768">
    <property type="entry name" value="dsRNA-binding domain-like"/>
    <property type="match status" value="2"/>
</dbReference>
<keyword evidence="9" id="KW-1185">Reference proteome</keyword>
<dbReference type="PROSITE" id="PS51703">
    <property type="entry name" value="DZF"/>
    <property type="match status" value="1"/>
</dbReference>
<proteinExistence type="predicted"/>
<keyword evidence="4" id="KW-0238">DNA-binding</keyword>
<dbReference type="GO" id="GO:0003677">
    <property type="term" value="F:DNA binding"/>
    <property type="evidence" value="ECO:0007669"/>
    <property type="project" value="UniProtKB-KW"/>
</dbReference>
<dbReference type="FunFam" id="3.30.160.20:FF:000006">
    <property type="entry name" value="interleukin enhancer-binding factor 3 isoform X2"/>
    <property type="match status" value="1"/>
</dbReference>
<dbReference type="RefSeq" id="XP_029295222.1">
    <property type="nucleotide sequence ID" value="XM_029439362.1"/>
</dbReference>
<dbReference type="Pfam" id="PF00035">
    <property type="entry name" value="dsrm"/>
    <property type="match status" value="2"/>
</dbReference>
<comment type="subcellular location">
    <subcellularLocation>
        <location evidence="1">Cytoplasm</location>
    </subcellularLocation>
</comment>
<dbReference type="KEGG" id="cgob:115013242"/>
<dbReference type="GO" id="GO:0005737">
    <property type="term" value="C:cytoplasm"/>
    <property type="evidence" value="ECO:0007669"/>
    <property type="project" value="UniProtKB-SubCell"/>
</dbReference>
<feature type="region of interest" description="Disordered" evidence="6">
    <location>
        <begin position="499"/>
        <end position="546"/>
    </location>
</feature>
<dbReference type="GO" id="GO:0003727">
    <property type="term" value="F:single-stranded RNA binding"/>
    <property type="evidence" value="ECO:0007669"/>
    <property type="project" value="TreeGrafter"/>
</dbReference>
<name>A0A6J2QD97_COTGO</name>
<feature type="domain" description="DRBM" evidence="7">
    <location>
        <begin position="544"/>
        <end position="610"/>
    </location>
</feature>
<dbReference type="Pfam" id="PF20965">
    <property type="entry name" value="DZF_C"/>
    <property type="match status" value="1"/>
</dbReference>
<dbReference type="Gene3D" id="3.30.460.10">
    <property type="entry name" value="Beta Polymerase, domain 2"/>
    <property type="match status" value="2"/>
</dbReference>
<dbReference type="FunFam" id="3.30.460.10:FF:000011">
    <property type="entry name" value="interleukin enhancer-binding factor 3 isoform X1"/>
    <property type="match status" value="1"/>
</dbReference>
<dbReference type="FunFam" id="1.10.1410.40:FF:000001">
    <property type="entry name" value="interleukin enhancer-binding factor 3 isoform X1"/>
    <property type="match status" value="1"/>
</dbReference>
<feature type="region of interest" description="Disordered" evidence="6">
    <location>
        <begin position="52"/>
        <end position="82"/>
    </location>
</feature>
<dbReference type="PANTHER" id="PTHR45762">
    <property type="entry name" value="ZINC FINGER RNA-BINDING PROTEIN"/>
    <property type="match status" value="1"/>
</dbReference>
<keyword evidence="2" id="KW-0963">Cytoplasm</keyword>
<evidence type="ECO:0000313" key="9">
    <source>
        <dbReference type="Proteomes" id="UP000504630"/>
    </source>
</evidence>
<reference evidence="10" key="1">
    <citation type="submission" date="2025-08" db="UniProtKB">
        <authorList>
            <consortium name="RefSeq"/>
        </authorList>
    </citation>
    <scope>IDENTIFICATION</scope>
</reference>
<accession>A0A6J2QD97</accession>
<gene>
    <name evidence="10" type="primary">LOC115013242</name>
</gene>
<dbReference type="PANTHER" id="PTHR45762:SF1">
    <property type="entry name" value="SPERMATID PERINUCLEAR RNA-BINDING PROTEIN"/>
    <property type="match status" value="1"/>
</dbReference>
<feature type="compositionally biased region" description="Low complexity" evidence="6">
    <location>
        <begin position="517"/>
        <end position="529"/>
    </location>
</feature>
<dbReference type="Pfam" id="PF07528">
    <property type="entry name" value="DZF_N"/>
    <property type="match status" value="2"/>
</dbReference>
<dbReference type="InterPro" id="IPR049402">
    <property type="entry name" value="DZF_dom_C"/>
</dbReference>
<evidence type="ECO:0000256" key="2">
    <source>
        <dbReference type="ARBA" id="ARBA00022490"/>
    </source>
</evidence>
<evidence type="ECO:0000259" key="7">
    <source>
        <dbReference type="PROSITE" id="PS50137"/>
    </source>
</evidence>
<dbReference type="GeneID" id="115013242"/>
<keyword evidence="3" id="KW-0677">Repeat</keyword>
<dbReference type="Gene3D" id="3.30.160.20">
    <property type="match status" value="2"/>
</dbReference>
<dbReference type="CDD" id="cd19912">
    <property type="entry name" value="DSRM_ILF3_rpt2"/>
    <property type="match status" value="1"/>
</dbReference>
<dbReference type="GO" id="GO:0071011">
    <property type="term" value="C:precatalytic spliceosome"/>
    <property type="evidence" value="ECO:0007669"/>
    <property type="project" value="TreeGrafter"/>
</dbReference>
<keyword evidence="5" id="KW-0694">RNA-binding</keyword>
<feature type="compositionally biased region" description="Basic and acidic residues" evidence="6">
    <location>
        <begin position="503"/>
        <end position="515"/>
    </location>
</feature>
<protein>
    <submittedName>
        <fullName evidence="10">Spermatid perinuclear RNA-binding protein-like isoform X1</fullName>
    </submittedName>
</protein>
<sequence length="712" mass="78109">MRSFRSFANDDRHVMAKHASIYPAPEELEAVQTLVSTVEGALKKVSDWMDGLNKSSEKTSSSNEAGDSKVEDDAAETKPDGTPALCGVTRVGLVAKGLLIKGDMDLELVLMCREKPTKVLLYTISANLPLQIQTMTEDKFEVQSCVPEAAIQVCNTKDPRLALKITLSSLTMREEHSTTDEVSPEEDHQDDNKERQEDEVKEDEVKEDEVKEDEVKEDEVKEDEVKENEVKENEEDVLDRQKCQAALASLRHAKWFQARVTDLKSCVIVLRIFRDMCNRLAGWQPLKGWPLELICEKAIATCNRPLGPGEALRRVMECIASGILMPGGPGVHDPCEREPTDVLSDLSAQQADAITHSAQHALRLLAFGQLYKVLNMDPLPASKPSPRLLEGGCQKRLREDVGSDDRDFSKRMKVLDWRMTDPNHPMNALMRLNQIHPGLQYRLLSQSGPVHAPVFTMSVDIQGTTYQATGNSKRTAKLQVALKALQALGFVLGSDGDVDSLSADEKSDGEGKIDRMSTSSSSTSITSSTDAQESRAPGPILTAGGKNPVMELNEKRRGLKYELISESGSSYDKRFIIEVEVDKQVFRGTGPNKKVAKASAALTALNSLFSGSKATSNKKKRPNPPPKRPVPSVLTLPALTPRPPCVPVIPRAPYMSTTPTHGYIPPGFGAPYGYSPAGALPPYGGLYIDSAYYQPQTIATPIIIHLGPQDLF</sequence>
<evidence type="ECO:0000256" key="1">
    <source>
        <dbReference type="ARBA" id="ARBA00004496"/>
    </source>
</evidence>
<dbReference type="PROSITE" id="PS50137">
    <property type="entry name" value="DS_RBD"/>
    <property type="match status" value="2"/>
</dbReference>
<feature type="domain" description="DZF" evidence="8">
    <location>
        <begin position="5"/>
        <end position="403"/>
    </location>
</feature>
<evidence type="ECO:0000259" key="8">
    <source>
        <dbReference type="PROSITE" id="PS51703"/>
    </source>
</evidence>
<evidence type="ECO:0000256" key="3">
    <source>
        <dbReference type="ARBA" id="ARBA00022737"/>
    </source>
</evidence>
<feature type="compositionally biased region" description="Acidic residues" evidence="6">
    <location>
        <begin position="199"/>
        <end position="222"/>
    </location>
</feature>
<dbReference type="OrthoDB" id="8898434at2759"/>
<evidence type="ECO:0000256" key="4">
    <source>
        <dbReference type="ARBA" id="ARBA00023125"/>
    </source>
</evidence>
<evidence type="ECO:0000313" key="10">
    <source>
        <dbReference type="RefSeq" id="XP_029295222.1"/>
    </source>
</evidence>
<dbReference type="SMART" id="SM00572">
    <property type="entry name" value="DZF"/>
    <property type="match status" value="1"/>
</dbReference>
<feature type="region of interest" description="Disordered" evidence="6">
    <location>
        <begin position="172"/>
        <end position="235"/>
    </location>
</feature>